<proteinExistence type="predicted"/>
<sequence length="141" mass="16022">MGGRQQKQEDSWPSLDSARKIKWTTPISGLRNRATIFAQNWQNRGNEKSEARSYWMELLQDVLQLSDTNNPKTVCFERKHLPCLRAWACLVRIAARASGENERSIIMIAVICLFAGFAAGFFTASLCMAARRGDRMRPDGR</sequence>
<protein>
    <submittedName>
        <fullName evidence="2">Uncharacterized protein</fullName>
    </submittedName>
</protein>
<comment type="caution">
    <text evidence="2">The sequence shown here is derived from an EMBL/GenBank/DDBJ whole genome shotgun (WGS) entry which is preliminary data.</text>
</comment>
<dbReference type="Proteomes" id="UP000265775">
    <property type="component" value="Unassembled WGS sequence"/>
</dbReference>
<name>A0A395XV70_BIFLN</name>
<keyword evidence="1" id="KW-0472">Membrane</keyword>
<keyword evidence="1" id="KW-0812">Transmembrane</keyword>
<dbReference type="AlphaFoldDB" id="A0A395XV70"/>
<keyword evidence="1" id="KW-1133">Transmembrane helix</keyword>
<evidence type="ECO:0000256" key="1">
    <source>
        <dbReference type="SAM" id="Phobius"/>
    </source>
</evidence>
<feature type="transmembrane region" description="Helical" evidence="1">
    <location>
        <begin position="105"/>
        <end position="127"/>
    </location>
</feature>
<evidence type="ECO:0000313" key="2">
    <source>
        <dbReference type="EMBL" id="RGW62874.1"/>
    </source>
</evidence>
<dbReference type="EMBL" id="QSAR01000022">
    <property type="protein sequence ID" value="RGW62874.1"/>
    <property type="molecule type" value="Genomic_DNA"/>
</dbReference>
<accession>A0A395XV70</accession>
<gene>
    <name evidence="2" type="ORF">DWV59_11575</name>
</gene>
<reference evidence="2 3" key="1">
    <citation type="submission" date="2018-08" db="EMBL/GenBank/DDBJ databases">
        <title>A genome reference for cultivated species of the human gut microbiota.</title>
        <authorList>
            <person name="Zou Y."/>
            <person name="Xue W."/>
            <person name="Luo G."/>
        </authorList>
    </citation>
    <scope>NUCLEOTIDE SEQUENCE [LARGE SCALE GENOMIC DNA]</scope>
    <source>
        <strain evidence="2 3">AF11-12</strain>
    </source>
</reference>
<organism evidence="2 3">
    <name type="scientific">Bifidobacterium longum</name>
    <dbReference type="NCBI Taxonomy" id="216816"/>
    <lineage>
        <taxon>Bacteria</taxon>
        <taxon>Bacillati</taxon>
        <taxon>Actinomycetota</taxon>
        <taxon>Actinomycetes</taxon>
        <taxon>Bifidobacteriales</taxon>
        <taxon>Bifidobacteriaceae</taxon>
        <taxon>Bifidobacterium</taxon>
    </lineage>
</organism>
<dbReference type="RefSeq" id="WP_147345846.1">
    <property type="nucleotide sequence ID" value="NZ_QSAM01000017.1"/>
</dbReference>
<evidence type="ECO:0000313" key="3">
    <source>
        <dbReference type="Proteomes" id="UP000265775"/>
    </source>
</evidence>